<evidence type="ECO:0000313" key="3">
    <source>
        <dbReference type="Proteomes" id="UP000054560"/>
    </source>
</evidence>
<dbReference type="STRING" id="667725.A0A0L0GA95"/>
<dbReference type="OrthoDB" id="9514740at2759"/>
<dbReference type="PANTHER" id="PTHR31681:SF3">
    <property type="entry name" value="OS04G0690100 PROTEIN"/>
    <property type="match status" value="1"/>
</dbReference>
<dbReference type="InterPro" id="IPR012317">
    <property type="entry name" value="Poly(ADP-ribose)pol_cat_dom"/>
</dbReference>
<name>A0A0L0GA95_9EUKA</name>
<proteinExistence type="predicted"/>
<dbReference type="EMBL" id="KQ241677">
    <property type="protein sequence ID" value="KNC85920.1"/>
    <property type="molecule type" value="Genomic_DNA"/>
</dbReference>
<dbReference type="Gene3D" id="3.90.228.10">
    <property type="match status" value="1"/>
</dbReference>
<dbReference type="RefSeq" id="XP_014159822.1">
    <property type="nucleotide sequence ID" value="XM_014304347.1"/>
</dbReference>
<gene>
    <name evidence="2" type="ORF">SARC_01912</name>
</gene>
<evidence type="ECO:0000313" key="2">
    <source>
        <dbReference type="EMBL" id="KNC85920.1"/>
    </source>
</evidence>
<sequence>MTGPGLEYGTATENSLQLRQRQATVSGAVENNMPPTPTVQRIFKIFNRAEAIERFEVLEKSLGNVKRRFHGTKALCGLGVLLNGAACMRPECNACNICANGFEVRGEHYSRFGDGVYTSATSGKSNDYAGNDNKAHGKTFRCMFLCKVAAGKTYKIQLGNLPADQCPPPVSVAGYDSVVGDVGGVGGLNYDELCDSVLPAYWIVYQLN</sequence>
<dbReference type="Proteomes" id="UP000054560">
    <property type="component" value="Unassembled WGS sequence"/>
</dbReference>
<dbReference type="SUPFAM" id="SSF56399">
    <property type="entry name" value="ADP-ribosylation"/>
    <property type="match status" value="1"/>
</dbReference>
<dbReference type="AlphaFoldDB" id="A0A0L0GA95"/>
<dbReference type="Gene3D" id="6.20.320.10">
    <property type="match status" value="1"/>
</dbReference>
<protein>
    <recommendedName>
        <fullName evidence="1">PARP catalytic domain-containing protein</fullName>
    </recommendedName>
</protein>
<feature type="domain" description="PARP catalytic" evidence="1">
    <location>
        <begin position="24"/>
        <end position="165"/>
    </location>
</feature>
<dbReference type="Pfam" id="PF00644">
    <property type="entry name" value="PARP"/>
    <property type="match status" value="1"/>
</dbReference>
<evidence type="ECO:0000259" key="1">
    <source>
        <dbReference type="Pfam" id="PF00644"/>
    </source>
</evidence>
<dbReference type="PANTHER" id="PTHR31681">
    <property type="entry name" value="C2H2-LIKE ZINC FINGER PROTEIN"/>
    <property type="match status" value="1"/>
</dbReference>
<accession>A0A0L0GA95</accession>
<dbReference type="GO" id="GO:0003950">
    <property type="term" value="F:NAD+ poly-ADP-ribosyltransferase activity"/>
    <property type="evidence" value="ECO:0007669"/>
    <property type="project" value="InterPro"/>
</dbReference>
<reference evidence="2 3" key="1">
    <citation type="submission" date="2011-02" db="EMBL/GenBank/DDBJ databases">
        <title>The Genome Sequence of Sphaeroforma arctica JP610.</title>
        <authorList>
            <consortium name="The Broad Institute Genome Sequencing Platform"/>
            <person name="Russ C."/>
            <person name="Cuomo C."/>
            <person name="Young S.K."/>
            <person name="Zeng Q."/>
            <person name="Gargeya S."/>
            <person name="Alvarado L."/>
            <person name="Berlin A."/>
            <person name="Chapman S.B."/>
            <person name="Chen Z."/>
            <person name="Freedman E."/>
            <person name="Gellesch M."/>
            <person name="Goldberg J."/>
            <person name="Griggs A."/>
            <person name="Gujja S."/>
            <person name="Heilman E."/>
            <person name="Heiman D."/>
            <person name="Howarth C."/>
            <person name="Mehta T."/>
            <person name="Neiman D."/>
            <person name="Pearson M."/>
            <person name="Roberts A."/>
            <person name="Saif S."/>
            <person name="Shea T."/>
            <person name="Shenoy N."/>
            <person name="Sisk P."/>
            <person name="Stolte C."/>
            <person name="Sykes S."/>
            <person name="White J."/>
            <person name="Yandava C."/>
            <person name="Burger G."/>
            <person name="Gray M.W."/>
            <person name="Holland P.W.H."/>
            <person name="King N."/>
            <person name="Lang F.B.F."/>
            <person name="Roger A.J."/>
            <person name="Ruiz-Trillo I."/>
            <person name="Haas B."/>
            <person name="Nusbaum C."/>
            <person name="Birren B."/>
        </authorList>
    </citation>
    <scope>NUCLEOTIDE SEQUENCE [LARGE SCALE GENOMIC DNA]</scope>
    <source>
        <strain evidence="2 3">JP610</strain>
    </source>
</reference>
<dbReference type="GeneID" id="25902416"/>
<organism evidence="2 3">
    <name type="scientific">Sphaeroforma arctica JP610</name>
    <dbReference type="NCBI Taxonomy" id="667725"/>
    <lineage>
        <taxon>Eukaryota</taxon>
        <taxon>Ichthyosporea</taxon>
        <taxon>Ichthyophonida</taxon>
        <taxon>Sphaeroforma</taxon>
    </lineage>
</organism>
<keyword evidence="3" id="KW-1185">Reference proteome</keyword>
<dbReference type="eggNOG" id="ENOG502S7VA">
    <property type="taxonomic scope" value="Eukaryota"/>
</dbReference>